<dbReference type="EMBL" id="AP026407">
    <property type="protein sequence ID" value="BDO14909.1"/>
    <property type="molecule type" value="Genomic_DNA"/>
</dbReference>
<evidence type="ECO:0000313" key="1">
    <source>
        <dbReference type="EMBL" id="BDO14909.1"/>
    </source>
</evidence>
<dbReference type="AlphaFoldDB" id="A0AAN1Y7P7"/>
<sequence>MMQTGLNMAAIDGEEKHITNFDAPTLMHEWSMLIKENIDLFDILHALKDVDSCYVHAVA</sequence>
<gene>
    <name evidence="1" type="ORF">KAM644c_39750</name>
</gene>
<proteinExistence type="predicted"/>
<reference evidence="1" key="1">
    <citation type="submission" date="2022-07" db="EMBL/GenBank/DDBJ databases">
        <title>Complete genome sequence of carbapenem-resistant Klebsiella spp. in Japan.</title>
        <authorList>
            <person name="Maehana S."/>
            <person name="Suzuki M."/>
            <person name="Kitasato H."/>
        </authorList>
    </citation>
    <scope>NUCLEOTIDE SEQUENCE</scope>
    <source>
        <strain evidence="1">KAM644</strain>
    </source>
</reference>
<evidence type="ECO:0000313" key="2">
    <source>
        <dbReference type="Proteomes" id="UP001058353"/>
    </source>
</evidence>
<dbReference type="Proteomes" id="UP001058353">
    <property type="component" value="Chromosome"/>
</dbReference>
<name>A0AAN1Y7P7_9ENTR</name>
<organism evidence="1 2">
    <name type="scientific">Klebsiella quasipneumoniae subsp. quasipneumoniae</name>
    <dbReference type="NCBI Taxonomy" id="1667327"/>
    <lineage>
        <taxon>Bacteria</taxon>
        <taxon>Pseudomonadati</taxon>
        <taxon>Pseudomonadota</taxon>
        <taxon>Gammaproteobacteria</taxon>
        <taxon>Enterobacterales</taxon>
        <taxon>Enterobacteriaceae</taxon>
        <taxon>Klebsiella/Raoultella group</taxon>
        <taxon>Klebsiella</taxon>
        <taxon>Klebsiella pneumoniae complex</taxon>
    </lineage>
</organism>
<protein>
    <submittedName>
        <fullName evidence="1">Uncharacterized protein</fullName>
    </submittedName>
</protein>
<dbReference type="RefSeq" id="WP_261902508.1">
    <property type="nucleotide sequence ID" value="NZ_AP026392.1"/>
</dbReference>
<accession>A0AAN1Y7P7</accession>